<keyword evidence="2" id="KW-1185">Reference proteome</keyword>
<comment type="caution">
    <text evidence="1">The sequence shown here is derived from an EMBL/GenBank/DDBJ whole genome shotgun (WGS) entry which is preliminary data.</text>
</comment>
<accession>A0ACB8K8N6</accession>
<name>A0ACB8K8N6_CITSI</name>
<evidence type="ECO:0000313" key="2">
    <source>
        <dbReference type="Proteomes" id="UP000829398"/>
    </source>
</evidence>
<gene>
    <name evidence="1" type="ORF">KPL71_014003</name>
</gene>
<dbReference type="Proteomes" id="UP000829398">
    <property type="component" value="Chromosome 5"/>
</dbReference>
<proteinExistence type="predicted"/>
<organism evidence="1 2">
    <name type="scientific">Citrus sinensis</name>
    <name type="common">Sweet orange</name>
    <name type="synonym">Citrus aurantium var. sinensis</name>
    <dbReference type="NCBI Taxonomy" id="2711"/>
    <lineage>
        <taxon>Eukaryota</taxon>
        <taxon>Viridiplantae</taxon>
        <taxon>Streptophyta</taxon>
        <taxon>Embryophyta</taxon>
        <taxon>Tracheophyta</taxon>
        <taxon>Spermatophyta</taxon>
        <taxon>Magnoliopsida</taxon>
        <taxon>eudicotyledons</taxon>
        <taxon>Gunneridae</taxon>
        <taxon>Pentapetalae</taxon>
        <taxon>rosids</taxon>
        <taxon>malvids</taxon>
        <taxon>Sapindales</taxon>
        <taxon>Rutaceae</taxon>
        <taxon>Aurantioideae</taxon>
        <taxon>Citrus</taxon>
    </lineage>
</organism>
<dbReference type="EMBL" id="CM039174">
    <property type="protein sequence ID" value="KAH9750765.1"/>
    <property type="molecule type" value="Genomic_DNA"/>
</dbReference>
<sequence>MEIGGSSAQGGDMRLNDSVTLREIATEAREKAMFNRMERMEKQMETLTTILHELRSERRVTQEEMVRGGGVTPGPDGTRRSQTTGRFGGERGNIPLRGEFHREKEQSPERQIFYEDDGVANAEKIELRQHLHDVEQERDQVAACDPGRAVQLEEEVRRLAQIIDDMQGRSRAPGWRIMLDGESLLAAEIMRAIILRDFCLPGLRYSGQTDPLVHIERFNDITRVQGLSQPQKCRVFPLSLEGRAREWYRKLPRGSIKTFEQMCQEFAEQFSGAMAPEDDMMELKSMKQGEQETLREFIKRFHRAVLDLGAFNHPQALRGLKEGVKIGRLWYNLRSPAIQTYAAAYEQAKRDIEIEEEKAARIKIDQLEGLGRKEKKALPGNGPIRRRDHQASGSGAGGRVIAYQPHQSPPQYQRSRAQPPRSPAREPWRRHDSSYGAHQHSHGSRGSRPEVLPPPPTQNGANRERAVHLIDQNQDYGRYTSLKMSLDEVYEAIKDRGLLYLPAPITKLPSRRDMGRYCKFHGTHGHTTADCRDLKTQVEDLVRNRYLDEFVDGTFPMVASTSEEEQSDRNLRREQPAVRVIAEGPTLAGDSNRSRKNYARYTMTSKEVFFNTPAAKRARVRQVPIMWTDEDEEGILYPHEDALVIKATVASKKFDRILVDTGSSVDVLFKSTLKEMGIADLKLDYTNTSLKGFGGGRLVPLGMVELPITIGSSPTERTMILDFVVVDEEGPYQMILGRPFLRMSKAVLSNHYLALKYRVNGVVGVVRGDQRIARSCYSSATREAMQITSLDTRVENKNGRQEPVEDLETVSLGPENPGKTIRIGSRLKGEQKQELVKCLQAHADVFAWTHEDMPGIDPEVACHKLAIKKGARAVRQKRRCFNQERYEAINVEVEKLLRAGFIREVNYPEWISNVVLVKKANGKWRMCVDFTDLNKACPKDSFPLPKIDQLVDSTAGHGLLSFMDAFSEYNQIPMYEQDEESTAFITNQGLFCYRVMPFGLKNAGATYQRLVNKVFKPLIGKTMEVYVDDMITKSKIPKEHVRHLEETFGLLRKYKMKLNPEKCAFGVESGKFLGFMVSHRGIEADPEKIQAIVQMRSPRNLKEMQSLTGRLAALSRFISKATDKCQPFFQVIRRGKKTEWTPECEEAFQNLKQYLQQAPLLSTPRDGDKLYLYLAVSDRAASSVLVREEEGVQYPIYYTSKALLDAETRYPPLEKWALALVVAARKLRPYFQAFPVSVITNQPLRQTVHKPDASGRLVKWAIELSEFDIDYKPRAAIKAQAMADFVAEFTEPEVCLDGPDVVTDSGEAQVWQMSVDGSSGEQGSGAGIVLEGPEGDEISYVVKLEFAATNNQAEYEALIAGLELAKAVKADRVKIRTDSQLVANHVSEKFQPREEKMEQYLKIVRQMMGKFEAVEVIQIPREQNSRADTLARMAAVADPKMPKSVPLEVKSSPSIEQNLGVLRIEQKCSWMDPIISYLRDGVLPPDKLRARKVRAHASRYTMIDGVLYRRGYILPFLRCLDEDDADYVLRKVHEGICGNHSGGRSLAHKVLRQGYFWPTMHQDAQEKTRSCVSCQSFASFSNQPPEKLTSMASPWPFAQWGIDLIGPLPKGRGAATHAIVAIDYFTKWIEVEALSKITEKKTTDFVWRNLVCRYGIPYALVTDNGRQFDNHSFRDFCQNLGIELKYCSPAHPQSNGQVEAANKTIKRLLKTRLGAKNGAWVDELSGVLWAYRTTHKTATGETPFALAFGHEAVVPAEIGTTTHRTDHFNEQENDEQICLNLDLLTEKREQAAERSIIYQQRVARYYNQKVNIRQFKVGDWVLRRVNQNTKDSTQRVLGPNWEGPYRVKQLVGPGAYKLVRMDGHEACKGSSSLKACLWRDRSQACQDLLDHVTASRIPKHRKRLEGLQTLLQSQSLFMARQKPSVPGSARPRDGEQNPQASKKSPRHAKARQVSRPEYGETEAKRARIYSTT</sequence>
<reference evidence="2" key="1">
    <citation type="journal article" date="2023" name="Hortic. Res.">
        <title>A chromosome-level phased genome enabling allele-level studies in sweet orange: a case study on citrus Huanglongbing tolerance.</title>
        <authorList>
            <person name="Wu B."/>
            <person name="Yu Q."/>
            <person name="Deng Z."/>
            <person name="Duan Y."/>
            <person name="Luo F."/>
            <person name="Gmitter F. Jr."/>
        </authorList>
    </citation>
    <scope>NUCLEOTIDE SEQUENCE [LARGE SCALE GENOMIC DNA]</scope>
    <source>
        <strain evidence="2">cv. Valencia</strain>
    </source>
</reference>
<protein>
    <submittedName>
        <fullName evidence="1">Ribonuclease H</fullName>
    </submittedName>
</protein>
<evidence type="ECO:0000313" key="1">
    <source>
        <dbReference type="EMBL" id="KAH9750765.1"/>
    </source>
</evidence>